<evidence type="ECO:0000256" key="1">
    <source>
        <dbReference type="SAM" id="SignalP"/>
    </source>
</evidence>
<dbReference type="RefSeq" id="XP_066829369.1">
    <property type="nucleotide sequence ID" value="XM_066972430.1"/>
</dbReference>
<keyword evidence="3" id="KW-1185">Reference proteome</keyword>
<accession>A0ABP0ZPU5</accession>
<name>A0ABP0ZPU5_9ASCO</name>
<proteinExistence type="predicted"/>
<evidence type="ECO:0000313" key="3">
    <source>
        <dbReference type="Proteomes" id="UP001497383"/>
    </source>
</evidence>
<dbReference type="EMBL" id="OZ022407">
    <property type="protein sequence ID" value="CAK9438127.1"/>
    <property type="molecule type" value="Genomic_DNA"/>
</dbReference>
<sequence>MLFSNLVLFYLIPVILALPDQSQSCISNLQIPFTGYKVEFQLQLQPLKSSYHLLYCNDNKLIYDVNLNGTIPWTKPVTFYRHGNVEDNLILARRKTFALRSIPIFLPNTLVGSLYYGDKLTPSSNHNSTTTTTKSMPLIAANIFRNWCEINYKFQFIYHIPILTTPSIDSKRYSFGFFDNKARNDWNKYISMSEDYNFDHDSRVSARRNFDMLVNQLNLIIHEHELLGKRIKLAFAKSEWAQLWWSLVLISKSVKASVFNKLMQKLDAVLPQSVPTGTTY</sequence>
<evidence type="ECO:0000313" key="2">
    <source>
        <dbReference type="EMBL" id="CAK9438127.1"/>
    </source>
</evidence>
<feature type="chain" id="PRO_5047398849" evidence="1">
    <location>
        <begin position="18"/>
        <end position="280"/>
    </location>
</feature>
<dbReference type="Proteomes" id="UP001497383">
    <property type="component" value="Chromosome 3"/>
</dbReference>
<feature type="signal peptide" evidence="1">
    <location>
        <begin position="1"/>
        <end position="17"/>
    </location>
</feature>
<dbReference type="GeneID" id="92207627"/>
<protein>
    <submittedName>
        <fullName evidence="2">Uncharacterized protein</fullName>
    </submittedName>
</protein>
<reference evidence="2 3" key="1">
    <citation type="submission" date="2024-03" db="EMBL/GenBank/DDBJ databases">
        <authorList>
            <person name="Brejova B."/>
        </authorList>
    </citation>
    <scope>NUCLEOTIDE SEQUENCE [LARGE SCALE GENOMIC DNA]</scope>
    <source>
        <strain evidence="2 3">CBS 14171</strain>
    </source>
</reference>
<gene>
    <name evidence="2" type="ORF">LODBEIA_P24310</name>
</gene>
<keyword evidence="1" id="KW-0732">Signal</keyword>
<organism evidence="2 3">
    <name type="scientific">Lodderomyces beijingensis</name>
    <dbReference type="NCBI Taxonomy" id="1775926"/>
    <lineage>
        <taxon>Eukaryota</taxon>
        <taxon>Fungi</taxon>
        <taxon>Dikarya</taxon>
        <taxon>Ascomycota</taxon>
        <taxon>Saccharomycotina</taxon>
        <taxon>Pichiomycetes</taxon>
        <taxon>Debaryomycetaceae</taxon>
        <taxon>Candida/Lodderomyces clade</taxon>
        <taxon>Lodderomyces</taxon>
    </lineage>
</organism>